<evidence type="ECO:0000313" key="2">
    <source>
        <dbReference type="EMBL" id="KAF4082692.1"/>
    </source>
</evidence>
<organism evidence="2 3">
    <name type="scientific">Ameiurus melas</name>
    <name type="common">Black bullhead</name>
    <name type="synonym">Silurus melas</name>
    <dbReference type="NCBI Taxonomy" id="219545"/>
    <lineage>
        <taxon>Eukaryota</taxon>
        <taxon>Metazoa</taxon>
        <taxon>Chordata</taxon>
        <taxon>Craniata</taxon>
        <taxon>Vertebrata</taxon>
        <taxon>Euteleostomi</taxon>
        <taxon>Actinopterygii</taxon>
        <taxon>Neopterygii</taxon>
        <taxon>Teleostei</taxon>
        <taxon>Ostariophysi</taxon>
        <taxon>Siluriformes</taxon>
        <taxon>Ictaluridae</taxon>
        <taxon>Ameiurus</taxon>
    </lineage>
</organism>
<dbReference type="EMBL" id="JAAGNN010000012">
    <property type="protein sequence ID" value="KAF4082692.1"/>
    <property type="molecule type" value="Genomic_DNA"/>
</dbReference>
<reference evidence="2 3" key="1">
    <citation type="submission" date="2020-02" db="EMBL/GenBank/DDBJ databases">
        <title>A chromosome-scale genome assembly of the black bullhead catfish (Ameiurus melas).</title>
        <authorList>
            <person name="Wen M."/>
            <person name="Zham M."/>
            <person name="Cabau C."/>
            <person name="Klopp C."/>
            <person name="Donnadieu C."/>
            <person name="Roques C."/>
            <person name="Bouchez O."/>
            <person name="Lampietro C."/>
            <person name="Jouanno E."/>
            <person name="Herpin A."/>
            <person name="Louis A."/>
            <person name="Berthelot C."/>
            <person name="Parey E."/>
            <person name="Roest-Crollius H."/>
            <person name="Braasch I."/>
            <person name="Postlethwait J."/>
            <person name="Robinson-Rechavi M."/>
            <person name="Echchiki A."/>
            <person name="Begum T."/>
            <person name="Montfort J."/>
            <person name="Schartl M."/>
            <person name="Bobe J."/>
            <person name="Guiguen Y."/>
        </authorList>
    </citation>
    <scope>NUCLEOTIDE SEQUENCE [LARGE SCALE GENOMIC DNA]</scope>
    <source>
        <strain evidence="2">M_S1</strain>
        <tissue evidence="2">Blood</tissue>
    </source>
</reference>
<evidence type="ECO:0000313" key="3">
    <source>
        <dbReference type="Proteomes" id="UP000593565"/>
    </source>
</evidence>
<gene>
    <name evidence="2" type="ORF">AMELA_G00154570</name>
</gene>
<protein>
    <submittedName>
        <fullName evidence="2">Uncharacterized protein</fullName>
    </submittedName>
</protein>
<keyword evidence="3" id="KW-1185">Reference proteome</keyword>
<feature type="region of interest" description="Disordered" evidence="1">
    <location>
        <begin position="80"/>
        <end position="101"/>
    </location>
</feature>
<sequence length="101" mass="10312">MEDSEPPGIQSETSLEPRCENHLSGMFGDGVGSSRTAQSFPEHAVDAHLLKKMAFRKSLSPGGLNAGGLAVGGLVMKTGSLRPPGDSAGPGPGHEMILNGS</sequence>
<name>A0A7J6AID6_AMEME</name>
<dbReference type="Proteomes" id="UP000593565">
    <property type="component" value="Unassembled WGS sequence"/>
</dbReference>
<feature type="region of interest" description="Disordered" evidence="1">
    <location>
        <begin position="1"/>
        <end position="38"/>
    </location>
</feature>
<evidence type="ECO:0000256" key="1">
    <source>
        <dbReference type="SAM" id="MobiDB-lite"/>
    </source>
</evidence>
<proteinExistence type="predicted"/>
<accession>A0A7J6AID6</accession>
<dbReference type="AlphaFoldDB" id="A0A7J6AID6"/>
<comment type="caution">
    <text evidence="2">The sequence shown here is derived from an EMBL/GenBank/DDBJ whole genome shotgun (WGS) entry which is preliminary data.</text>
</comment>